<protein>
    <recommendedName>
        <fullName evidence="4">Peptidase C13 family protein</fullName>
    </recommendedName>
</protein>
<sequence>MAETEPMTSELEVAQEQYLTEACKKENVCDSDDTARPMLEQNNWSVDVAGRVYRQQKLVPPPLSHAETYDTTNPPIVEKKSIVIGLLGTIDRDRDDTASPEGDGWFISDFYLWKHVLKGMGSEQIWMTCLDPQYLCEKYVLGGHGANKSWSDGYIHGRPTAERVVVLDEATLPFAKKDLKLCKETSLLNEYLETLESKFADAQKTNRPIVLLMFGHGDIENCGDKKGGLQIAIEDPSKASQADFLTADKIVDIHSRYPEVRLTLFMTSCYSGYWVATPYFKAAENINIIAGAREWEQTHSWKQSSSLRHAGGVFSSGFLEELKQEPSDPSQHHEAREYQHFVRDLAASVPGLSVDETVERGLASLPSFTPSTTSEKFYARTGYELHHYKKNYDGLKRIPASRMERERDRTGGSSSSSGSYGPGRRLARAVSYLATKYKRSKIGRRK</sequence>
<dbReference type="EMBL" id="LFZN01000112">
    <property type="protein sequence ID" value="KXS98502.1"/>
    <property type="molecule type" value="Genomic_DNA"/>
</dbReference>
<gene>
    <name evidence="2" type="ORF">AC578_2627</name>
</gene>
<feature type="compositionally biased region" description="Low complexity" evidence="1">
    <location>
        <begin position="411"/>
        <end position="424"/>
    </location>
</feature>
<evidence type="ECO:0000313" key="2">
    <source>
        <dbReference type="EMBL" id="KXS98502.1"/>
    </source>
</evidence>
<evidence type="ECO:0000313" key="3">
    <source>
        <dbReference type="Proteomes" id="UP000070133"/>
    </source>
</evidence>
<feature type="region of interest" description="Disordered" evidence="1">
    <location>
        <begin position="396"/>
        <end position="424"/>
    </location>
</feature>
<evidence type="ECO:0000256" key="1">
    <source>
        <dbReference type="SAM" id="MobiDB-lite"/>
    </source>
</evidence>
<comment type="caution">
    <text evidence="2">The sequence shown here is derived from an EMBL/GenBank/DDBJ whole genome shotgun (WGS) entry which is preliminary data.</text>
</comment>
<feature type="compositionally biased region" description="Basic and acidic residues" evidence="1">
    <location>
        <begin position="396"/>
        <end position="410"/>
    </location>
</feature>
<proteinExistence type="predicted"/>
<dbReference type="AlphaFoldDB" id="A0A139H7V2"/>
<dbReference type="OrthoDB" id="3794541at2759"/>
<dbReference type="Proteomes" id="UP000070133">
    <property type="component" value="Unassembled WGS sequence"/>
</dbReference>
<accession>A0A139H7V2</accession>
<keyword evidence="3" id="KW-1185">Reference proteome</keyword>
<name>A0A139H7V2_9PEZI</name>
<organism evidence="2 3">
    <name type="scientific">Pseudocercospora eumusae</name>
    <dbReference type="NCBI Taxonomy" id="321146"/>
    <lineage>
        <taxon>Eukaryota</taxon>
        <taxon>Fungi</taxon>
        <taxon>Dikarya</taxon>
        <taxon>Ascomycota</taxon>
        <taxon>Pezizomycotina</taxon>
        <taxon>Dothideomycetes</taxon>
        <taxon>Dothideomycetidae</taxon>
        <taxon>Mycosphaerellales</taxon>
        <taxon>Mycosphaerellaceae</taxon>
        <taxon>Pseudocercospora</taxon>
    </lineage>
</organism>
<evidence type="ECO:0008006" key="4">
    <source>
        <dbReference type="Google" id="ProtNLM"/>
    </source>
</evidence>
<reference evidence="2 3" key="1">
    <citation type="submission" date="2015-07" db="EMBL/GenBank/DDBJ databases">
        <title>Comparative genomics of the Sigatoka disease complex on banana suggests a link between parallel evolutionary changes in Pseudocercospora fijiensis and Pseudocercospora eumusae and increased virulence on the banana host.</title>
        <authorList>
            <person name="Chang T.-C."/>
            <person name="Salvucci A."/>
            <person name="Crous P.W."/>
            <person name="Stergiopoulos I."/>
        </authorList>
    </citation>
    <scope>NUCLEOTIDE SEQUENCE [LARGE SCALE GENOMIC DNA]</scope>
    <source>
        <strain evidence="2 3">CBS 114824</strain>
    </source>
</reference>